<sequence>MAFEKISENLHQLNENIKSFAQSSAEYYKLDLFNKSMKGATAAIKGAAIAFFMLFALIFISVAVAILLSDLLDSPSSGFFIVAGFYLLIGLFFVFFGSKVITNALLPPASKKFFSEPENKPKETHPEFTEQTDFRTDEVIIKEEVVAKDEVIIKDNERI</sequence>
<dbReference type="EMBL" id="OCMF01000001">
    <property type="protein sequence ID" value="SOC79413.1"/>
    <property type="molecule type" value="Genomic_DNA"/>
</dbReference>
<feature type="transmembrane region" description="Helical" evidence="1">
    <location>
        <begin position="42"/>
        <end position="67"/>
    </location>
</feature>
<evidence type="ECO:0000313" key="2">
    <source>
        <dbReference type="EMBL" id="SOC79413.1"/>
    </source>
</evidence>
<feature type="transmembrane region" description="Helical" evidence="1">
    <location>
        <begin position="79"/>
        <end position="102"/>
    </location>
</feature>
<reference evidence="3" key="1">
    <citation type="submission" date="2017-09" db="EMBL/GenBank/DDBJ databases">
        <authorList>
            <person name="Varghese N."/>
            <person name="Submissions S."/>
        </authorList>
    </citation>
    <scope>NUCLEOTIDE SEQUENCE [LARGE SCALE GENOMIC DNA]</scope>
    <source>
        <strain evidence="3">CGMCC 1.12641</strain>
    </source>
</reference>
<dbReference type="OrthoDB" id="1144182at2"/>
<gene>
    <name evidence="2" type="ORF">SAMN06296241_0937</name>
</gene>
<dbReference type="InterPro" id="IPR009937">
    <property type="entry name" value="Phage_holin_3_6"/>
</dbReference>
<organism evidence="2 3">
    <name type="scientific">Salinimicrobium sediminis</name>
    <dbReference type="NCBI Taxonomy" id="1343891"/>
    <lineage>
        <taxon>Bacteria</taxon>
        <taxon>Pseudomonadati</taxon>
        <taxon>Bacteroidota</taxon>
        <taxon>Flavobacteriia</taxon>
        <taxon>Flavobacteriales</taxon>
        <taxon>Flavobacteriaceae</taxon>
        <taxon>Salinimicrobium</taxon>
    </lineage>
</organism>
<evidence type="ECO:0000256" key="1">
    <source>
        <dbReference type="SAM" id="Phobius"/>
    </source>
</evidence>
<keyword evidence="3" id="KW-1185">Reference proteome</keyword>
<dbReference type="Pfam" id="PF07332">
    <property type="entry name" value="Phage_holin_3_6"/>
    <property type="match status" value="1"/>
</dbReference>
<evidence type="ECO:0000313" key="3">
    <source>
        <dbReference type="Proteomes" id="UP000219193"/>
    </source>
</evidence>
<keyword evidence="1" id="KW-1133">Transmembrane helix</keyword>
<proteinExistence type="predicted"/>
<keyword evidence="1" id="KW-0812">Transmembrane</keyword>
<keyword evidence="1" id="KW-0472">Membrane</keyword>
<dbReference type="AlphaFoldDB" id="A0A285X243"/>
<dbReference type="Proteomes" id="UP000219193">
    <property type="component" value="Unassembled WGS sequence"/>
</dbReference>
<accession>A0A285X243</accession>
<dbReference type="RefSeq" id="WP_097055147.1">
    <property type="nucleotide sequence ID" value="NZ_OCMF01000001.1"/>
</dbReference>
<protein>
    <submittedName>
        <fullName evidence="2">Holin-X, holin superfamily III</fullName>
    </submittedName>
</protein>
<name>A0A285X243_9FLAO</name>